<dbReference type="RefSeq" id="XP_043006729.1">
    <property type="nucleotide sequence ID" value="XM_043156914.1"/>
</dbReference>
<proteinExistence type="predicted"/>
<dbReference type="AlphaFoldDB" id="A0A9P7USK0"/>
<keyword evidence="2" id="KW-1185">Reference proteome</keyword>
<name>A0A9P7USK0_9AGAR</name>
<comment type="caution">
    <text evidence="1">The sequence shown here is derived from an EMBL/GenBank/DDBJ whole genome shotgun (WGS) entry which is preliminary data.</text>
</comment>
<dbReference type="GeneID" id="66080931"/>
<sequence>MPPDRIHFVRPCIHSISHIPSETTHLGPFIIFSQWVIECTIGNLGEEVKNHSSPYANLEQRGIHRCQVNALKALIPDLETPENTLPRGAMDIGDGFILLRARDCTAWVLTEKVHGAWKEFWSRQDGVLQTDLTSQCKVVWWAKLRLPNGQTARSCWKEEKKQLNHIQTSQYVKFQLNNMTRIGEVHFYFADHIAGQTRHLAIVSLFGLPHSSLLTASKQTYITMENFRDIDVHVIEAKSIHSVVIMASGPCYKRTYQDGTETNHWFMSIKPGLKIVALQGYNEVENEVLEQEEVG</sequence>
<organism evidence="1 2">
    <name type="scientific">Marasmius oreades</name>
    <name type="common">fairy-ring Marasmius</name>
    <dbReference type="NCBI Taxonomy" id="181124"/>
    <lineage>
        <taxon>Eukaryota</taxon>
        <taxon>Fungi</taxon>
        <taxon>Dikarya</taxon>
        <taxon>Basidiomycota</taxon>
        <taxon>Agaricomycotina</taxon>
        <taxon>Agaricomycetes</taxon>
        <taxon>Agaricomycetidae</taxon>
        <taxon>Agaricales</taxon>
        <taxon>Marasmiineae</taxon>
        <taxon>Marasmiaceae</taxon>
        <taxon>Marasmius</taxon>
    </lineage>
</organism>
<dbReference type="Proteomes" id="UP001049176">
    <property type="component" value="Chromosome 7"/>
</dbReference>
<evidence type="ECO:0000313" key="1">
    <source>
        <dbReference type="EMBL" id="KAG7090259.1"/>
    </source>
</evidence>
<evidence type="ECO:0000313" key="2">
    <source>
        <dbReference type="Proteomes" id="UP001049176"/>
    </source>
</evidence>
<reference evidence="1" key="1">
    <citation type="journal article" date="2021" name="Genome Biol. Evol.">
        <title>The assembled and annotated genome of the fairy-ring fungus Marasmius oreades.</title>
        <authorList>
            <person name="Hiltunen M."/>
            <person name="Ament-Velasquez S.L."/>
            <person name="Johannesson H."/>
        </authorList>
    </citation>
    <scope>NUCLEOTIDE SEQUENCE</scope>
    <source>
        <strain evidence="1">03SP1</strain>
    </source>
</reference>
<dbReference type="OrthoDB" id="2669721at2759"/>
<gene>
    <name evidence="1" type="ORF">E1B28_011856</name>
</gene>
<protein>
    <submittedName>
        <fullName evidence="1">Uncharacterized protein</fullName>
    </submittedName>
</protein>
<accession>A0A9P7USK0</accession>
<dbReference type="EMBL" id="CM032187">
    <property type="protein sequence ID" value="KAG7090259.1"/>
    <property type="molecule type" value="Genomic_DNA"/>
</dbReference>
<dbReference type="KEGG" id="more:E1B28_011856"/>